<evidence type="ECO:0000259" key="1">
    <source>
        <dbReference type="Pfam" id="PF13682"/>
    </source>
</evidence>
<dbReference type="STRING" id="915471.SAMN05216201_12911"/>
<proteinExistence type="predicted"/>
<name>A0A1H7CNW7_9PSED</name>
<accession>A0A1H7CNW7</accession>
<protein>
    <submittedName>
        <fullName evidence="2">Methyl-accepting chemotaxis protein</fullName>
    </submittedName>
</protein>
<reference evidence="3" key="1">
    <citation type="submission" date="2016-10" db="EMBL/GenBank/DDBJ databases">
        <authorList>
            <person name="Varghese N."/>
            <person name="Submissions S."/>
        </authorList>
    </citation>
    <scope>NUCLEOTIDE SEQUENCE [LARGE SCALE GENOMIC DNA]</scope>
    <source>
        <strain evidence="3">LMG 25967</strain>
    </source>
</reference>
<sequence>MSFFDFFKMDSHSKDTEKARQEAQAALIKAADTLNIDVAVMAHENWKLRLETYLAGKSEEDLRPEVVCCDDHCDLGKWLYSDGEAHLGKYMTFQDLKATHKMFHYTASSVVTLSKAGKQDEANELLHGEFTKLSTTVKRRLGDLKALL</sequence>
<dbReference type="RefSeq" id="WP_170847829.1">
    <property type="nucleotide sequence ID" value="NZ_FNZE01000029.1"/>
</dbReference>
<keyword evidence="3" id="KW-1185">Reference proteome</keyword>
<organism evidence="2 3">
    <name type="scientific">Pseudomonas linyingensis</name>
    <dbReference type="NCBI Taxonomy" id="915471"/>
    <lineage>
        <taxon>Bacteria</taxon>
        <taxon>Pseudomonadati</taxon>
        <taxon>Pseudomonadota</taxon>
        <taxon>Gammaproteobacteria</taxon>
        <taxon>Pseudomonadales</taxon>
        <taxon>Pseudomonadaceae</taxon>
        <taxon>Pseudomonas</taxon>
    </lineage>
</organism>
<dbReference type="Proteomes" id="UP000242930">
    <property type="component" value="Unassembled WGS sequence"/>
</dbReference>
<dbReference type="Gene3D" id="1.20.120.30">
    <property type="entry name" value="Aspartate receptor, ligand-binding domain"/>
    <property type="match status" value="1"/>
</dbReference>
<dbReference type="Pfam" id="PF13682">
    <property type="entry name" value="CZB"/>
    <property type="match status" value="1"/>
</dbReference>
<evidence type="ECO:0000313" key="3">
    <source>
        <dbReference type="Proteomes" id="UP000242930"/>
    </source>
</evidence>
<evidence type="ECO:0000313" key="2">
    <source>
        <dbReference type="EMBL" id="SEJ91291.1"/>
    </source>
</evidence>
<dbReference type="AlphaFoldDB" id="A0A1H7CNW7"/>
<feature type="domain" description="Chemoreceptor zinc-binding" evidence="1">
    <location>
        <begin position="43"/>
        <end position="111"/>
    </location>
</feature>
<dbReference type="EMBL" id="FNZE01000029">
    <property type="protein sequence ID" value="SEJ91291.1"/>
    <property type="molecule type" value="Genomic_DNA"/>
</dbReference>
<dbReference type="InterPro" id="IPR025991">
    <property type="entry name" value="Chemoreceptor_zinc-bind_dom"/>
</dbReference>
<gene>
    <name evidence="2" type="ORF">SAMN05216201_12911</name>
</gene>